<accession>A0A9X4RL17</accession>
<keyword evidence="1" id="KW-1133">Transmembrane helix</keyword>
<evidence type="ECO:0000313" key="4">
    <source>
        <dbReference type="Proteomes" id="UP001154240"/>
    </source>
</evidence>
<dbReference type="SUPFAM" id="SSF56024">
    <property type="entry name" value="Phospholipase D/nuclease"/>
    <property type="match status" value="1"/>
</dbReference>
<dbReference type="RefSeq" id="WP_307632569.1">
    <property type="nucleotide sequence ID" value="NZ_JAPHEH010000001.1"/>
</dbReference>
<dbReference type="Proteomes" id="UP001154240">
    <property type="component" value="Unassembled WGS sequence"/>
</dbReference>
<name>A0A9X4RL17_9BACT</name>
<organism evidence="3 4">
    <name type="scientific">Thiovibrio frasassiensis</name>
    <dbReference type="NCBI Taxonomy" id="2984131"/>
    <lineage>
        <taxon>Bacteria</taxon>
        <taxon>Pseudomonadati</taxon>
        <taxon>Thermodesulfobacteriota</taxon>
        <taxon>Desulfobulbia</taxon>
        <taxon>Desulfobulbales</taxon>
        <taxon>Thiovibrionaceae</taxon>
        <taxon>Thiovibrio</taxon>
    </lineage>
</organism>
<dbReference type="SMART" id="SM00155">
    <property type="entry name" value="PLDc"/>
    <property type="match status" value="1"/>
</dbReference>
<dbReference type="Gene3D" id="3.30.870.10">
    <property type="entry name" value="Endonuclease Chain A"/>
    <property type="match status" value="1"/>
</dbReference>
<dbReference type="PANTHER" id="PTHR21248">
    <property type="entry name" value="CARDIOLIPIN SYNTHASE"/>
    <property type="match status" value="1"/>
</dbReference>
<keyword evidence="1" id="KW-0472">Membrane</keyword>
<dbReference type="PROSITE" id="PS50035">
    <property type="entry name" value="PLD"/>
    <property type="match status" value="1"/>
</dbReference>
<keyword evidence="4" id="KW-1185">Reference proteome</keyword>
<evidence type="ECO:0000313" key="3">
    <source>
        <dbReference type="EMBL" id="MDG4475596.1"/>
    </source>
</evidence>
<reference evidence="3" key="2">
    <citation type="submission" date="2022-10" db="EMBL/GenBank/DDBJ databases">
        <authorList>
            <person name="Aronson H.S."/>
        </authorList>
    </citation>
    <scope>NUCLEOTIDE SEQUENCE</scope>
    <source>
        <strain evidence="3">RS19-109</strain>
    </source>
</reference>
<dbReference type="GO" id="GO:0030572">
    <property type="term" value="F:phosphatidyltransferase activity"/>
    <property type="evidence" value="ECO:0007669"/>
    <property type="project" value="UniProtKB-ARBA"/>
</dbReference>
<keyword evidence="1" id="KW-0812">Transmembrane</keyword>
<evidence type="ECO:0000256" key="1">
    <source>
        <dbReference type="SAM" id="Phobius"/>
    </source>
</evidence>
<dbReference type="PANTHER" id="PTHR21248:SF22">
    <property type="entry name" value="PHOSPHOLIPASE D"/>
    <property type="match status" value="1"/>
</dbReference>
<dbReference type="GO" id="GO:0032049">
    <property type="term" value="P:cardiolipin biosynthetic process"/>
    <property type="evidence" value="ECO:0007669"/>
    <property type="project" value="UniProtKB-ARBA"/>
</dbReference>
<reference evidence="3" key="1">
    <citation type="journal article" date="2022" name="bioRxiv">
        <title>Thiovibrio frasassiensisgen. nov., sp. nov., an autotrophic, elemental sulfur disproportionating bacterium isolated from sulfidic karst sediment, and proposal of Thiovibrionaceae fam. nov.</title>
        <authorList>
            <person name="Aronson H."/>
            <person name="Thomas C."/>
            <person name="Bhattacharyya M."/>
            <person name="Eckstein S."/>
            <person name="Jensen S."/>
            <person name="Barco R."/>
            <person name="Macalady J."/>
            <person name="Amend J."/>
        </authorList>
    </citation>
    <scope>NUCLEOTIDE SEQUENCE</scope>
    <source>
        <strain evidence="3">RS19-109</strain>
    </source>
</reference>
<protein>
    <submittedName>
        <fullName evidence="3">Phospholipase D family protein</fullName>
    </submittedName>
</protein>
<sequence length="248" mass="28673">MLSTHTGDYNIFIGQNAGDDIYHCIKSAKRTIKMVSPYVSPEYIDLLLDATARGVRVLLRTGSDMANNVEKRGEIYKKIITQQQHLDTDSQKRRKDWMLFSALLIVTSIVVGVVGYNTNHHKLLWSFATTPVFLFFFNSVKQIRIFNYTYDTRFDFGVFVSPYDQKIDDKHFFIHSKLYVIDEEVAFVGSVNFTKVAFRHNYECCVKLNDDLVVSGISNEIDHLTRTEGIFYRDISEIGRIIYPEPPN</sequence>
<dbReference type="Pfam" id="PF13091">
    <property type="entry name" value="PLDc_2"/>
    <property type="match status" value="1"/>
</dbReference>
<feature type="transmembrane region" description="Helical" evidence="1">
    <location>
        <begin position="123"/>
        <end position="140"/>
    </location>
</feature>
<feature type="domain" description="PLD phosphodiesterase" evidence="2">
    <location>
        <begin position="170"/>
        <end position="197"/>
    </location>
</feature>
<proteinExistence type="predicted"/>
<comment type="caution">
    <text evidence="3">The sequence shown here is derived from an EMBL/GenBank/DDBJ whole genome shotgun (WGS) entry which is preliminary data.</text>
</comment>
<dbReference type="InterPro" id="IPR001736">
    <property type="entry name" value="PLipase_D/transphosphatidylase"/>
</dbReference>
<evidence type="ECO:0000259" key="2">
    <source>
        <dbReference type="PROSITE" id="PS50035"/>
    </source>
</evidence>
<dbReference type="AlphaFoldDB" id="A0A9X4RL17"/>
<feature type="transmembrane region" description="Helical" evidence="1">
    <location>
        <begin position="97"/>
        <end position="117"/>
    </location>
</feature>
<dbReference type="EMBL" id="JAPHEH010000001">
    <property type="protein sequence ID" value="MDG4475596.1"/>
    <property type="molecule type" value="Genomic_DNA"/>
</dbReference>
<dbReference type="InterPro" id="IPR025202">
    <property type="entry name" value="PLD-like_dom"/>
</dbReference>
<gene>
    <name evidence="3" type="ORF">OLX77_05400</name>
</gene>